<dbReference type="Pfam" id="PF09723">
    <property type="entry name" value="Zn_ribbon_8"/>
    <property type="match status" value="1"/>
</dbReference>
<evidence type="ECO:0000256" key="1">
    <source>
        <dbReference type="SAM" id="MobiDB-lite"/>
    </source>
</evidence>
<protein>
    <recommendedName>
        <fullName evidence="2">Putative regulatory protein FmdB zinc ribbon domain-containing protein</fullName>
    </recommendedName>
</protein>
<dbReference type="OrthoDB" id="9792898at2"/>
<evidence type="ECO:0000313" key="3">
    <source>
        <dbReference type="EMBL" id="CBK40965.1"/>
    </source>
</evidence>
<reference evidence="3 4" key="1">
    <citation type="journal article" date="2010" name="Proc. Natl. Acad. Sci. U.S.A.">
        <title>A Nitrospira metagenome illuminates the physiology and evolution of globally important nitrite-oxidizing bacteria.</title>
        <authorList>
            <person name="Lucker S."/>
            <person name="Wagner M."/>
            <person name="Maixner F."/>
            <person name="Pelletier E."/>
            <person name="Koch H."/>
            <person name="Vacherie B."/>
            <person name="Rattei T."/>
            <person name="Sinninghe Damste J."/>
            <person name="Spieck E."/>
            <person name="Le Paslier D."/>
            <person name="Daims H."/>
        </authorList>
    </citation>
    <scope>NUCLEOTIDE SEQUENCE [LARGE SCALE GENOMIC DNA]</scope>
</reference>
<evidence type="ECO:0000259" key="2">
    <source>
        <dbReference type="SMART" id="SM00834"/>
    </source>
</evidence>
<dbReference type="KEGG" id="nde:NIDE1208"/>
<sequence>MPVYEYRCEQCTHQFEATQSVHARPEDTVCPQCNKVGATRMLSAFASKVKGSHKPGFEEIRAYDMLNERMDRFSKLPPAMGKRVDVTPDMMSGAGAAAPPEGTDA</sequence>
<name>D8PCK6_9BACT</name>
<dbReference type="eggNOG" id="COG2331">
    <property type="taxonomic scope" value="Bacteria"/>
</dbReference>
<dbReference type="AlphaFoldDB" id="D8PCK6"/>
<keyword evidence="4" id="KW-1185">Reference proteome</keyword>
<feature type="region of interest" description="Disordered" evidence="1">
    <location>
        <begin position="79"/>
        <end position="105"/>
    </location>
</feature>
<accession>D8PCK6</accession>
<dbReference type="HOGENOM" id="CLU_2231694_0_0_0"/>
<gene>
    <name evidence="3" type="ORF">NIDE1208</name>
</gene>
<dbReference type="SMART" id="SM00834">
    <property type="entry name" value="CxxC_CXXC_SSSS"/>
    <property type="match status" value="1"/>
</dbReference>
<dbReference type="Proteomes" id="UP000001660">
    <property type="component" value="Chromosome"/>
</dbReference>
<dbReference type="PANTHER" id="PTHR34404:SF3">
    <property type="entry name" value="REGULATORY PROTEIN, FMDB FAMILY"/>
    <property type="match status" value="1"/>
</dbReference>
<organism evidence="3 4">
    <name type="scientific">Nitrospira defluvii</name>
    <dbReference type="NCBI Taxonomy" id="330214"/>
    <lineage>
        <taxon>Bacteria</taxon>
        <taxon>Pseudomonadati</taxon>
        <taxon>Nitrospirota</taxon>
        <taxon>Nitrospiria</taxon>
        <taxon>Nitrospirales</taxon>
        <taxon>Nitrospiraceae</taxon>
        <taxon>Nitrospira</taxon>
    </lineage>
</organism>
<evidence type="ECO:0000313" key="4">
    <source>
        <dbReference type="Proteomes" id="UP000001660"/>
    </source>
</evidence>
<proteinExistence type="predicted"/>
<dbReference type="InterPro" id="IPR013429">
    <property type="entry name" value="Regulatory_FmdB_Zinc_ribbon"/>
</dbReference>
<dbReference type="EMBL" id="FP929003">
    <property type="protein sequence ID" value="CBK40965.1"/>
    <property type="molecule type" value="Genomic_DNA"/>
</dbReference>
<dbReference type="NCBIfam" id="TIGR02605">
    <property type="entry name" value="CxxC_CxxC_SSSS"/>
    <property type="match status" value="1"/>
</dbReference>
<feature type="domain" description="Putative regulatory protein FmdB zinc ribbon" evidence="2">
    <location>
        <begin position="1"/>
        <end position="43"/>
    </location>
</feature>
<dbReference type="STRING" id="330214.NIDE1208"/>
<dbReference type="PANTHER" id="PTHR34404">
    <property type="entry name" value="REGULATORY PROTEIN, FMDB FAMILY"/>
    <property type="match status" value="1"/>
</dbReference>